<evidence type="ECO:0000256" key="3">
    <source>
        <dbReference type="ARBA" id="ARBA00022912"/>
    </source>
</evidence>
<evidence type="ECO:0000313" key="7">
    <source>
        <dbReference type="Proteomes" id="UP000317036"/>
    </source>
</evidence>
<comment type="similarity">
    <text evidence="1 5">Belongs to the metallo-dependent hydrolases superfamily. CpsB/CapC family.</text>
</comment>
<evidence type="ECO:0000256" key="5">
    <source>
        <dbReference type="PIRNR" id="PIRNR016557"/>
    </source>
</evidence>
<dbReference type="OrthoDB" id="9788539at2"/>
<evidence type="ECO:0000256" key="1">
    <source>
        <dbReference type="ARBA" id="ARBA00005750"/>
    </source>
</evidence>
<name>A0A559KE21_9BACL</name>
<comment type="catalytic activity">
    <reaction evidence="4 5">
        <text>O-phospho-L-tyrosyl-[protein] + H2O = L-tyrosyl-[protein] + phosphate</text>
        <dbReference type="Rhea" id="RHEA:10684"/>
        <dbReference type="Rhea" id="RHEA-COMP:10136"/>
        <dbReference type="Rhea" id="RHEA-COMP:20101"/>
        <dbReference type="ChEBI" id="CHEBI:15377"/>
        <dbReference type="ChEBI" id="CHEBI:43474"/>
        <dbReference type="ChEBI" id="CHEBI:46858"/>
        <dbReference type="ChEBI" id="CHEBI:61978"/>
        <dbReference type="EC" id="3.1.3.48"/>
    </reaction>
</comment>
<dbReference type="EC" id="3.1.3.48" evidence="5"/>
<dbReference type="InterPro" id="IPR016667">
    <property type="entry name" value="Caps_polysacc_synth_CpsB/CapC"/>
</dbReference>
<sequence length="254" mass="28448">MMIDIHTHILPGIDDGAEDMDEAIRMAKAAVVEGISVVIATPHHANGKYDNPGTRVASQVQELNDRLVQERIPLSILQGQEIRIYDRLIDDLQSNQAIALHNSPYLLLELPSGEVPSNTEDLIHELRVLRKIPIIAHPERNMELAAQPAKLMRLIELGALSQLTSHSVNGVFGSKMQKKCVQWCKEGLVHFISSDAHNLTKRAFGLQGAYTLLSEKVGDSMVNYFQENAHRLVRGEPIPAPPRVGQTKPWWRIW</sequence>
<organism evidence="6 7">
    <name type="scientific">Paenibacillus cremeus</name>
    <dbReference type="NCBI Taxonomy" id="2163881"/>
    <lineage>
        <taxon>Bacteria</taxon>
        <taxon>Bacillati</taxon>
        <taxon>Bacillota</taxon>
        <taxon>Bacilli</taxon>
        <taxon>Bacillales</taxon>
        <taxon>Paenibacillaceae</taxon>
        <taxon>Paenibacillus</taxon>
    </lineage>
</organism>
<keyword evidence="7" id="KW-1185">Reference proteome</keyword>
<dbReference type="EMBL" id="VNJI01000008">
    <property type="protein sequence ID" value="TVY10387.1"/>
    <property type="molecule type" value="Genomic_DNA"/>
</dbReference>
<dbReference type="Gene3D" id="3.20.20.140">
    <property type="entry name" value="Metal-dependent hydrolases"/>
    <property type="match status" value="1"/>
</dbReference>
<evidence type="ECO:0000256" key="2">
    <source>
        <dbReference type="ARBA" id="ARBA00022801"/>
    </source>
</evidence>
<dbReference type="PIRSF" id="PIRSF016557">
    <property type="entry name" value="Caps_synth_CpsB"/>
    <property type="match status" value="1"/>
</dbReference>
<proteinExistence type="inferred from homology"/>
<gene>
    <name evidence="6" type="ORF">FPZ49_08290</name>
</gene>
<protein>
    <recommendedName>
        <fullName evidence="5">Tyrosine-protein phosphatase</fullName>
        <ecNumber evidence="5">3.1.3.48</ecNumber>
    </recommendedName>
</protein>
<dbReference type="RefSeq" id="WP_144845426.1">
    <property type="nucleotide sequence ID" value="NZ_VNJI01000008.1"/>
</dbReference>
<dbReference type="GO" id="GO:0030145">
    <property type="term" value="F:manganese ion binding"/>
    <property type="evidence" value="ECO:0007669"/>
    <property type="project" value="UniProtKB-UniRule"/>
</dbReference>
<dbReference type="Pfam" id="PF19567">
    <property type="entry name" value="CpsB_CapC"/>
    <property type="match status" value="1"/>
</dbReference>
<dbReference type="GO" id="GO:0004725">
    <property type="term" value="F:protein tyrosine phosphatase activity"/>
    <property type="evidence" value="ECO:0007669"/>
    <property type="project" value="UniProtKB-UniRule"/>
</dbReference>
<reference evidence="6 7" key="1">
    <citation type="submission" date="2019-07" db="EMBL/GenBank/DDBJ databases">
        <authorList>
            <person name="Kim J."/>
        </authorList>
    </citation>
    <scope>NUCLEOTIDE SEQUENCE [LARGE SCALE GENOMIC DNA]</scope>
    <source>
        <strain evidence="6 7">JC52</strain>
    </source>
</reference>
<dbReference type="AlphaFoldDB" id="A0A559KE21"/>
<keyword evidence="2 5" id="KW-0378">Hydrolase</keyword>
<accession>A0A559KE21</accession>
<dbReference type="PANTHER" id="PTHR39181:SF1">
    <property type="entry name" value="TYROSINE-PROTEIN PHOSPHATASE YWQE"/>
    <property type="match status" value="1"/>
</dbReference>
<evidence type="ECO:0000313" key="6">
    <source>
        <dbReference type="EMBL" id="TVY10387.1"/>
    </source>
</evidence>
<comment type="caution">
    <text evidence="6">The sequence shown here is derived from an EMBL/GenBank/DDBJ whole genome shotgun (WGS) entry which is preliminary data.</text>
</comment>
<keyword evidence="3 5" id="KW-0904">Protein phosphatase</keyword>
<dbReference type="Proteomes" id="UP000317036">
    <property type="component" value="Unassembled WGS sequence"/>
</dbReference>
<dbReference type="InterPro" id="IPR016195">
    <property type="entry name" value="Pol/histidinol_Pase-like"/>
</dbReference>
<dbReference type="PANTHER" id="PTHR39181">
    <property type="entry name" value="TYROSINE-PROTEIN PHOSPHATASE YWQE"/>
    <property type="match status" value="1"/>
</dbReference>
<evidence type="ECO:0000256" key="4">
    <source>
        <dbReference type="ARBA" id="ARBA00051722"/>
    </source>
</evidence>
<dbReference type="SUPFAM" id="SSF89550">
    <property type="entry name" value="PHP domain-like"/>
    <property type="match status" value="1"/>
</dbReference>